<evidence type="ECO:0000259" key="2">
    <source>
        <dbReference type="Pfam" id="PF14292"/>
    </source>
</evidence>
<feature type="domain" description="SusE outer membrane protein" evidence="2">
    <location>
        <begin position="23"/>
        <end position="133"/>
    </location>
</feature>
<organism evidence="4 5">
    <name type="scientific">Dysgonomonas mossii</name>
    <dbReference type="NCBI Taxonomy" id="163665"/>
    <lineage>
        <taxon>Bacteria</taxon>
        <taxon>Pseudomonadati</taxon>
        <taxon>Bacteroidota</taxon>
        <taxon>Bacteroidia</taxon>
        <taxon>Bacteroidales</taxon>
        <taxon>Dysgonomonadaceae</taxon>
        <taxon>Dysgonomonas</taxon>
    </lineage>
</organism>
<evidence type="ECO:0000259" key="3">
    <source>
        <dbReference type="Pfam" id="PF16411"/>
    </source>
</evidence>
<dbReference type="CDD" id="cd12966">
    <property type="entry name" value="CBM-Ec_CBM-Fc"/>
    <property type="match status" value="1"/>
</dbReference>
<feature type="signal peptide" evidence="1">
    <location>
        <begin position="1"/>
        <end position="18"/>
    </location>
</feature>
<dbReference type="Gene3D" id="2.60.40.3620">
    <property type="match status" value="1"/>
</dbReference>
<gene>
    <name evidence="4" type="ORF">E4T88_02690</name>
</gene>
<dbReference type="Proteomes" id="UP000298285">
    <property type="component" value="Unassembled WGS sequence"/>
</dbReference>
<dbReference type="GO" id="GO:2001070">
    <property type="term" value="F:starch binding"/>
    <property type="evidence" value="ECO:0007669"/>
    <property type="project" value="InterPro"/>
</dbReference>
<evidence type="ECO:0000313" key="5">
    <source>
        <dbReference type="Proteomes" id="UP000298285"/>
    </source>
</evidence>
<evidence type="ECO:0000256" key="1">
    <source>
        <dbReference type="SAM" id="SignalP"/>
    </source>
</evidence>
<dbReference type="InterPro" id="IPR025970">
    <property type="entry name" value="SusE"/>
</dbReference>
<keyword evidence="1" id="KW-0732">Signal</keyword>
<name>A0A4Y9IRR4_9BACT</name>
<feature type="domain" description="Outer membrane protein SusF/SusE-like C-terminal" evidence="3">
    <location>
        <begin position="162"/>
        <end position="254"/>
    </location>
</feature>
<dbReference type="RefSeq" id="WP_135103932.1">
    <property type="nucleotide sequence ID" value="NZ_JADGKW010000001.1"/>
</dbReference>
<protein>
    <submittedName>
        <fullName evidence="4">SusF/SusE family outer membrane protein</fullName>
    </submittedName>
</protein>
<accession>A0A4Y9IRR4</accession>
<feature type="chain" id="PRO_5021454190" evidence="1">
    <location>
        <begin position="19"/>
        <end position="351"/>
    </location>
</feature>
<evidence type="ECO:0000313" key="4">
    <source>
        <dbReference type="EMBL" id="TFU90906.1"/>
    </source>
</evidence>
<dbReference type="Gene3D" id="2.60.40.3610">
    <property type="match status" value="1"/>
</dbReference>
<dbReference type="Pfam" id="PF16411">
    <property type="entry name" value="SusF_SusE"/>
    <property type="match status" value="2"/>
</dbReference>
<dbReference type="Pfam" id="PF14292">
    <property type="entry name" value="SusE"/>
    <property type="match status" value="1"/>
</dbReference>
<dbReference type="PROSITE" id="PS51257">
    <property type="entry name" value="PROKAR_LIPOPROTEIN"/>
    <property type="match status" value="1"/>
</dbReference>
<comment type="caution">
    <text evidence="4">The sequence shown here is derived from an EMBL/GenBank/DDBJ whole genome shotgun (WGS) entry which is preliminary data.</text>
</comment>
<sequence length="351" mass="38604">MKLLKYIPVVFLSLITFASCDSDLDKVTYHEEDAKIGALNPIASSYVLDDKKADEVVDTFKWTKASFGYDAAIIYKLEVDVAGKDFANKKTISSLIGKTQAAITHKELNNVLLSLDSIYNIPPRTEATYDIRISATIGDVITPLYTNVVTSKITTYLSYPKNVYMIGADFGGWNWSDAGIVDMTPVWGLDGTFWAIRYFKAANGFKWNTSKAWDGSDFYELDSKEGYTTNGGNAFVPADGFYIVYMDMPNKKITIKAAEVYGMGDCFGGWSTATYPFTASGNKMSITTTGAGELRMYAGYPAVGGDWWKMEFIILNGKIEYRGKGGDQDRVSVAAGKKVTLDFNAGTGTIE</sequence>
<dbReference type="InterPro" id="IPR032187">
    <property type="entry name" value="SusF/SusE-like_C"/>
</dbReference>
<feature type="domain" description="Outer membrane protein SusF/SusE-like C-terminal" evidence="3">
    <location>
        <begin position="259"/>
        <end position="349"/>
    </location>
</feature>
<dbReference type="AlphaFoldDB" id="A0A4Y9IRR4"/>
<reference evidence="4 5" key="1">
    <citation type="submission" date="2019-03" db="EMBL/GenBank/DDBJ databases">
        <title>Diversity of the mouse oral microbiome.</title>
        <authorList>
            <person name="Joseph S."/>
            <person name="Aduse-Opoku J."/>
            <person name="Curtis M."/>
            <person name="Wade W."/>
            <person name="Hashim A."/>
        </authorList>
    </citation>
    <scope>NUCLEOTIDE SEQUENCE [LARGE SCALE GENOMIC DNA]</scope>
    <source>
        <strain evidence="4 5">P11</strain>
    </source>
</reference>
<dbReference type="OrthoDB" id="1100554at2"/>
<dbReference type="EMBL" id="SPPK01000001">
    <property type="protein sequence ID" value="TFU90906.1"/>
    <property type="molecule type" value="Genomic_DNA"/>
</dbReference>
<dbReference type="CDD" id="cd12965">
    <property type="entry name" value="CBM-Eb_CBM-Fb"/>
    <property type="match status" value="1"/>
</dbReference>
<dbReference type="GO" id="GO:0019867">
    <property type="term" value="C:outer membrane"/>
    <property type="evidence" value="ECO:0007669"/>
    <property type="project" value="InterPro"/>
</dbReference>
<proteinExistence type="predicted"/>